<organism evidence="1">
    <name type="scientific">bioreactor metagenome</name>
    <dbReference type="NCBI Taxonomy" id="1076179"/>
    <lineage>
        <taxon>unclassified sequences</taxon>
        <taxon>metagenomes</taxon>
        <taxon>ecological metagenomes</taxon>
    </lineage>
</organism>
<proteinExistence type="predicted"/>
<protein>
    <submittedName>
        <fullName evidence="1">Uncharacterized protein</fullName>
    </submittedName>
</protein>
<gene>
    <name evidence="1" type="ORF">SDC9_61904</name>
</gene>
<reference evidence="1" key="1">
    <citation type="submission" date="2019-08" db="EMBL/GenBank/DDBJ databases">
        <authorList>
            <person name="Kucharzyk K."/>
            <person name="Murdoch R.W."/>
            <person name="Higgins S."/>
            <person name="Loffler F."/>
        </authorList>
    </citation>
    <scope>NUCLEOTIDE SEQUENCE</scope>
</reference>
<comment type="caution">
    <text evidence="1">The sequence shown here is derived from an EMBL/GenBank/DDBJ whole genome shotgun (WGS) entry which is preliminary data.</text>
</comment>
<dbReference type="AlphaFoldDB" id="A0A644XMN8"/>
<evidence type="ECO:0000313" key="1">
    <source>
        <dbReference type="EMBL" id="MPM15533.1"/>
    </source>
</evidence>
<sequence length="140" mass="15534">MIPLRISFPSAATAMRSVTVSEASVPISASTSKRTMRSWAARGDVPHRSIQAIQTESSSEPVFFTAVAPPRARFWKKAPEAETSGAFIQPVLFTAFSLLPLLLRLPAPLSLCPVPPWNSTWRPWRRWRRCPPAVPLPSGW</sequence>
<accession>A0A644XMN8</accession>
<name>A0A644XMN8_9ZZZZ</name>
<dbReference type="EMBL" id="VSSQ01002459">
    <property type="protein sequence ID" value="MPM15533.1"/>
    <property type="molecule type" value="Genomic_DNA"/>
</dbReference>